<evidence type="ECO:0000256" key="1">
    <source>
        <dbReference type="ARBA" id="ARBA00004123"/>
    </source>
</evidence>
<feature type="domain" description="Ribonuclease H2 subunit B wHTH" evidence="7">
    <location>
        <begin position="88"/>
        <end position="241"/>
    </location>
</feature>
<dbReference type="Gene3D" id="2.20.25.530">
    <property type="match status" value="1"/>
</dbReference>
<gene>
    <name evidence="9" type="ORF">D9758_001908</name>
</gene>
<comment type="function">
    <text evidence="4">Non catalytic subunit of RNase H2, an endonuclease that specifically degrades the RNA of RNA:DNA hybrids. Participates in DNA replication, possibly by mediating the removal of lagging-strand Okazaki fragment RNA primers during DNA replication. Mediates the excision of single ribonucleotides from DNA:RNA duplexes.</text>
</comment>
<comment type="caution">
    <text evidence="9">The sequence shown here is derived from an EMBL/GenBank/DDBJ whole genome shotgun (WGS) entry which is preliminary data.</text>
</comment>
<name>A0A8H5GTN3_9AGAR</name>
<comment type="subcellular location">
    <subcellularLocation>
        <location evidence="1">Nucleus</location>
    </subcellularLocation>
</comment>
<dbReference type="GO" id="GO:0032299">
    <property type="term" value="C:ribonuclease H2 complex"/>
    <property type="evidence" value="ECO:0007669"/>
    <property type="project" value="InterPro"/>
</dbReference>
<dbReference type="InterPro" id="IPR041195">
    <property type="entry name" value="Rnh202_N"/>
</dbReference>
<reference evidence="9 10" key="1">
    <citation type="journal article" date="2020" name="ISME J.">
        <title>Uncovering the hidden diversity of litter-decomposition mechanisms in mushroom-forming fungi.</title>
        <authorList>
            <person name="Floudas D."/>
            <person name="Bentzer J."/>
            <person name="Ahren D."/>
            <person name="Johansson T."/>
            <person name="Persson P."/>
            <person name="Tunlid A."/>
        </authorList>
    </citation>
    <scope>NUCLEOTIDE SEQUENCE [LARGE SCALE GENOMIC DNA]</scope>
    <source>
        <strain evidence="9 10">CBS 291.85</strain>
    </source>
</reference>
<dbReference type="PANTHER" id="PTHR13383">
    <property type="entry name" value="RIBONUCLEASE H2 SUBUNIT B"/>
    <property type="match status" value="1"/>
</dbReference>
<evidence type="ECO:0000256" key="6">
    <source>
        <dbReference type="SAM" id="MobiDB-lite"/>
    </source>
</evidence>
<evidence type="ECO:0000259" key="7">
    <source>
        <dbReference type="Pfam" id="PF09468"/>
    </source>
</evidence>
<dbReference type="OrthoDB" id="29098at2759"/>
<dbReference type="Proteomes" id="UP000559256">
    <property type="component" value="Unassembled WGS sequence"/>
</dbReference>
<proteinExistence type="predicted"/>
<evidence type="ECO:0000313" key="9">
    <source>
        <dbReference type="EMBL" id="KAF5370784.1"/>
    </source>
</evidence>
<dbReference type="GO" id="GO:0006401">
    <property type="term" value="P:RNA catabolic process"/>
    <property type="evidence" value="ECO:0007669"/>
    <property type="project" value="TreeGrafter"/>
</dbReference>
<evidence type="ECO:0000259" key="8">
    <source>
        <dbReference type="Pfam" id="PF17745"/>
    </source>
</evidence>
<dbReference type="InterPro" id="IPR019024">
    <property type="entry name" value="RNase_H2_suB_wHTH"/>
</dbReference>
<dbReference type="Gene3D" id="1.10.20.120">
    <property type="match status" value="1"/>
</dbReference>
<evidence type="ECO:0000256" key="2">
    <source>
        <dbReference type="ARBA" id="ARBA00019062"/>
    </source>
</evidence>
<keyword evidence="10" id="KW-1185">Reference proteome</keyword>
<evidence type="ECO:0000256" key="4">
    <source>
        <dbReference type="ARBA" id="ARBA00024778"/>
    </source>
</evidence>
<feature type="domain" description="Rnh202 triple barrel" evidence="8">
    <location>
        <begin position="22"/>
        <end position="85"/>
    </location>
</feature>
<dbReference type="EMBL" id="JAACJM010000010">
    <property type="protein sequence ID" value="KAF5370784.1"/>
    <property type="molecule type" value="Genomic_DNA"/>
</dbReference>
<evidence type="ECO:0000256" key="3">
    <source>
        <dbReference type="ARBA" id="ARBA00023242"/>
    </source>
</evidence>
<keyword evidence="3" id="KW-0539">Nucleus</keyword>
<sequence>MTVHVGVLPTDILDAICAGLDSREEGRFIRLPHPRTGHPCLFMVPKFSPKTILEIQAVDATNPRSWFVGEQIVADGRMLMMLPVDPAFLLIPVLRCVLPDDGSPGTFQPADDILEEAASKLTSMSQSTKDTPTTLSEDDILYFSSLDSTKSAMNRLCDVQDITPEITVWRYSPTKVVDYLRNKVSALLNAGVLDGSRTLIRALAKDGLMEDGNEKLLEAARLKLACDLICQYVPPDVRLTLMKSYESEFKDLNAYLQKLEDERMMVDKPATTEKGGKKSSANGQSTQAVKRKGKAEKASTGVEKLKKANINGMAKLSTFFKKT</sequence>
<dbReference type="Pfam" id="PF17745">
    <property type="entry name" value="Ydr279_N"/>
    <property type="match status" value="1"/>
</dbReference>
<organism evidence="9 10">
    <name type="scientific">Tetrapyrgos nigripes</name>
    <dbReference type="NCBI Taxonomy" id="182062"/>
    <lineage>
        <taxon>Eukaryota</taxon>
        <taxon>Fungi</taxon>
        <taxon>Dikarya</taxon>
        <taxon>Basidiomycota</taxon>
        <taxon>Agaricomycotina</taxon>
        <taxon>Agaricomycetes</taxon>
        <taxon>Agaricomycetidae</taxon>
        <taxon>Agaricales</taxon>
        <taxon>Marasmiineae</taxon>
        <taxon>Marasmiaceae</taxon>
        <taxon>Tetrapyrgos</taxon>
    </lineage>
</organism>
<evidence type="ECO:0000313" key="10">
    <source>
        <dbReference type="Proteomes" id="UP000559256"/>
    </source>
</evidence>
<dbReference type="AlphaFoldDB" id="A0A8H5GTN3"/>
<dbReference type="GO" id="GO:0005654">
    <property type="term" value="C:nucleoplasm"/>
    <property type="evidence" value="ECO:0007669"/>
    <property type="project" value="TreeGrafter"/>
</dbReference>
<dbReference type="CDD" id="cd09270">
    <property type="entry name" value="RNase_H2-B"/>
    <property type="match status" value="1"/>
</dbReference>
<dbReference type="Pfam" id="PF09468">
    <property type="entry name" value="RNase_H2-Ydr279"/>
    <property type="match status" value="1"/>
</dbReference>
<dbReference type="InterPro" id="IPR040456">
    <property type="entry name" value="RNase_H2_suB"/>
</dbReference>
<dbReference type="PANTHER" id="PTHR13383:SF11">
    <property type="entry name" value="RIBONUCLEASE H2 SUBUNIT B"/>
    <property type="match status" value="1"/>
</dbReference>
<accession>A0A8H5GTN3</accession>
<feature type="region of interest" description="Disordered" evidence="6">
    <location>
        <begin position="269"/>
        <end position="302"/>
    </location>
</feature>
<evidence type="ECO:0000256" key="5">
    <source>
        <dbReference type="ARBA" id="ARBA00033464"/>
    </source>
</evidence>
<feature type="compositionally biased region" description="Polar residues" evidence="6">
    <location>
        <begin position="279"/>
        <end position="288"/>
    </location>
</feature>
<protein>
    <recommendedName>
        <fullName evidence="2">Ribonuclease H2 subunit B</fullName>
    </recommendedName>
    <alternativeName>
        <fullName evidence="5">Ribonuclease HI subunit B</fullName>
    </alternativeName>
</protein>